<evidence type="ECO:0000313" key="2">
    <source>
        <dbReference type="EMBL" id="CAF4557926.1"/>
    </source>
</evidence>
<reference evidence="2" key="1">
    <citation type="submission" date="2021-02" db="EMBL/GenBank/DDBJ databases">
        <authorList>
            <person name="Nowell W R."/>
        </authorList>
    </citation>
    <scope>NUCLEOTIDE SEQUENCE</scope>
</reference>
<organism evidence="2 3">
    <name type="scientific">Rotaria socialis</name>
    <dbReference type="NCBI Taxonomy" id="392032"/>
    <lineage>
        <taxon>Eukaryota</taxon>
        <taxon>Metazoa</taxon>
        <taxon>Spiralia</taxon>
        <taxon>Gnathifera</taxon>
        <taxon>Rotifera</taxon>
        <taxon>Eurotatoria</taxon>
        <taxon>Bdelloidea</taxon>
        <taxon>Philodinida</taxon>
        <taxon>Philodinidae</taxon>
        <taxon>Rotaria</taxon>
    </lineage>
</organism>
<gene>
    <name evidence="2" type="ORF">UJA718_LOCUS29776</name>
</gene>
<dbReference type="EMBL" id="CAJOBP010009793">
    <property type="protein sequence ID" value="CAF4557926.1"/>
    <property type="molecule type" value="Genomic_DNA"/>
</dbReference>
<proteinExistence type="predicted"/>
<dbReference type="Proteomes" id="UP000663873">
    <property type="component" value="Unassembled WGS sequence"/>
</dbReference>
<comment type="caution">
    <text evidence="2">The sequence shown here is derived from an EMBL/GenBank/DDBJ whole genome shotgun (WGS) entry which is preliminary data.</text>
</comment>
<evidence type="ECO:0000313" key="3">
    <source>
        <dbReference type="Proteomes" id="UP000663873"/>
    </source>
</evidence>
<sequence length="72" mass="8053">LKDTFYSIFVDSMMDSSKQNVRGKGSSVNMISSNMNQSNSENHSPSHEHLSSLKIQFFKNNIPQATEGQNDS</sequence>
<keyword evidence="3" id="KW-1185">Reference proteome</keyword>
<feature type="region of interest" description="Disordered" evidence="1">
    <location>
        <begin position="18"/>
        <end position="49"/>
    </location>
</feature>
<feature type="compositionally biased region" description="Low complexity" evidence="1">
    <location>
        <begin position="26"/>
        <end position="43"/>
    </location>
</feature>
<accession>A0A820ZBL0</accession>
<feature type="non-terminal residue" evidence="2">
    <location>
        <position position="1"/>
    </location>
</feature>
<name>A0A820ZBL0_9BILA</name>
<evidence type="ECO:0000256" key="1">
    <source>
        <dbReference type="SAM" id="MobiDB-lite"/>
    </source>
</evidence>
<protein>
    <submittedName>
        <fullName evidence="2">Uncharacterized protein</fullName>
    </submittedName>
</protein>
<dbReference type="AlphaFoldDB" id="A0A820ZBL0"/>